<name>A0A813JYA7_POLGL</name>
<protein>
    <submittedName>
        <fullName evidence="3">Uncharacterized protein</fullName>
    </submittedName>
</protein>
<comment type="caution">
    <text evidence="3">The sequence shown here is derived from an EMBL/GenBank/DDBJ whole genome shotgun (WGS) entry which is preliminary data.</text>
</comment>
<dbReference type="AlphaFoldDB" id="A0A813JYA7"/>
<sequence length="249" mass="25348">MRAAVLLSAAFLASAAGEPTSSASLRGGRALSDAAMPTLASAAPGNTSWDPTATTPAPPTEAPQPATPIPTESTASKGNSSEGPLLQSSWGGWSASGGKMWGAGAGVEDINGGNVGYYDQGMDAARRMCGGAGCALVVNPPGHRTVETFHIHFVSYKGYGASLKSKMERKVCFAAGEWRGGGLPCNGKAAFFYGSPGVFSKAMTGGSIAHASVIAWPNACGGRGTIVELAYGCSIEHQIRGDYDPNFGR</sequence>
<accession>A0A813JYA7</accession>
<feature type="chain" id="PRO_5032646875" evidence="2">
    <location>
        <begin position="18"/>
        <end position="249"/>
    </location>
</feature>
<feature type="compositionally biased region" description="Pro residues" evidence="1">
    <location>
        <begin position="56"/>
        <end position="68"/>
    </location>
</feature>
<feature type="signal peptide" evidence="2">
    <location>
        <begin position="1"/>
        <end position="17"/>
    </location>
</feature>
<dbReference type="Proteomes" id="UP000626109">
    <property type="component" value="Unassembled WGS sequence"/>
</dbReference>
<reference evidence="3" key="1">
    <citation type="submission" date="2021-02" db="EMBL/GenBank/DDBJ databases">
        <authorList>
            <person name="Dougan E. K."/>
            <person name="Rhodes N."/>
            <person name="Thang M."/>
            <person name="Chan C."/>
        </authorList>
    </citation>
    <scope>NUCLEOTIDE SEQUENCE</scope>
</reference>
<dbReference type="EMBL" id="CAJNNW010026581">
    <property type="protein sequence ID" value="CAE8686392.1"/>
    <property type="molecule type" value="Genomic_DNA"/>
</dbReference>
<proteinExistence type="predicted"/>
<evidence type="ECO:0000313" key="3">
    <source>
        <dbReference type="EMBL" id="CAE8686392.1"/>
    </source>
</evidence>
<evidence type="ECO:0000256" key="1">
    <source>
        <dbReference type="SAM" id="MobiDB-lite"/>
    </source>
</evidence>
<organism evidence="3 4">
    <name type="scientific">Polarella glacialis</name>
    <name type="common">Dinoflagellate</name>
    <dbReference type="NCBI Taxonomy" id="89957"/>
    <lineage>
        <taxon>Eukaryota</taxon>
        <taxon>Sar</taxon>
        <taxon>Alveolata</taxon>
        <taxon>Dinophyceae</taxon>
        <taxon>Suessiales</taxon>
        <taxon>Suessiaceae</taxon>
        <taxon>Polarella</taxon>
    </lineage>
</organism>
<feature type="region of interest" description="Disordered" evidence="1">
    <location>
        <begin position="36"/>
        <end position="89"/>
    </location>
</feature>
<keyword evidence="2" id="KW-0732">Signal</keyword>
<evidence type="ECO:0000256" key="2">
    <source>
        <dbReference type="SAM" id="SignalP"/>
    </source>
</evidence>
<feature type="compositionally biased region" description="Polar residues" evidence="1">
    <location>
        <begin position="72"/>
        <end position="82"/>
    </location>
</feature>
<evidence type="ECO:0000313" key="4">
    <source>
        <dbReference type="Proteomes" id="UP000626109"/>
    </source>
</evidence>
<gene>
    <name evidence="3" type="ORF">PGLA2088_LOCUS24959</name>
</gene>